<feature type="region of interest" description="Disordered" evidence="1">
    <location>
        <begin position="457"/>
        <end position="525"/>
    </location>
</feature>
<feature type="compositionally biased region" description="Acidic residues" evidence="1">
    <location>
        <begin position="474"/>
        <end position="491"/>
    </location>
</feature>
<evidence type="ECO:0000313" key="4">
    <source>
        <dbReference type="Proteomes" id="UP000245444"/>
    </source>
</evidence>
<dbReference type="EMBL" id="CP029553">
    <property type="protein sequence ID" value="AWN47168.1"/>
    <property type="molecule type" value="Genomic_DNA"/>
</dbReference>
<evidence type="ECO:0000313" key="3">
    <source>
        <dbReference type="EMBL" id="AWN47168.1"/>
    </source>
</evidence>
<reference evidence="3 4" key="1">
    <citation type="submission" date="2018-05" db="EMBL/GenBank/DDBJ databases">
        <title>Complete Genome Sequence of Methylobacterium sp. 17Sr1-28.</title>
        <authorList>
            <person name="Srinivasan S."/>
        </authorList>
    </citation>
    <scope>NUCLEOTIDE SEQUENCE [LARGE SCALE GENOMIC DNA]</scope>
    <source>
        <strain evidence="3 4">17Sr1-28</strain>
    </source>
</reference>
<dbReference type="KEGG" id="mtea:DK419_13275"/>
<keyword evidence="4" id="KW-1185">Reference proteome</keyword>
<accession>A0A2U8WNS9</accession>
<dbReference type="InterPro" id="IPR025129">
    <property type="entry name" value="DUF4055"/>
</dbReference>
<gene>
    <name evidence="3" type="ORF">DK419_13275</name>
</gene>
<organism evidence="3 4">
    <name type="scientific">Methylobacterium terrae</name>
    <dbReference type="NCBI Taxonomy" id="2202827"/>
    <lineage>
        <taxon>Bacteria</taxon>
        <taxon>Pseudomonadati</taxon>
        <taxon>Pseudomonadota</taxon>
        <taxon>Alphaproteobacteria</taxon>
        <taxon>Hyphomicrobiales</taxon>
        <taxon>Methylobacteriaceae</taxon>
        <taxon>Methylobacterium</taxon>
    </lineage>
</organism>
<feature type="domain" description="DUF4055" evidence="2">
    <location>
        <begin position="266"/>
        <end position="410"/>
    </location>
</feature>
<evidence type="ECO:0000256" key="1">
    <source>
        <dbReference type="SAM" id="MobiDB-lite"/>
    </source>
</evidence>
<dbReference type="Proteomes" id="UP000245444">
    <property type="component" value="Chromosome"/>
</dbReference>
<protein>
    <recommendedName>
        <fullName evidence="2">DUF4055 domain-containing protein</fullName>
    </recommendedName>
</protein>
<dbReference type="RefSeq" id="WP_109959499.1">
    <property type="nucleotide sequence ID" value="NZ_CP029553.1"/>
</dbReference>
<evidence type="ECO:0000259" key="2">
    <source>
        <dbReference type="Pfam" id="PF13264"/>
    </source>
</evidence>
<dbReference type="AlphaFoldDB" id="A0A2U8WNS9"/>
<proteinExistence type="predicted"/>
<dbReference type="Pfam" id="PF13264">
    <property type="entry name" value="DUF4055"/>
    <property type="match status" value="1"/>
</dbReference>
<sequence>MAENQKLGPDATSSEYEAMRPLWRMVDAINGGAPAMRAAGTEYLPKFADEGEQDYKHRVAAAPFTNLYSDISRSLAAKPFAREVKLGGAPPDDVEQLCEDIDGEGNNLHVFAENVFALGIDKAWSWIFVDHTKVPPAENGRARTVAEEREAGARPLWVHIPADRMKAAYKVRDGVRDVWVHARIDETCIEQDGYGERTVERIRILDRPALKGLGGQVTFGPATYRVEEKKTLSDGRQVWEVVEGPAPLTIGVIPLVRFQPDKRKPPLRDLAWMQVEGFQQEANLKHTKEMTCFPMLAGQGVRQPMGEDDKPMRVPVGPRSVLFSEPDASGNHGTWEFLEPGAESIKTLMQGLDDHWTNMRDLGMQPLTKSNITIITSANVSKKANSALQAWTIQLKDALEQAFVFTAMWLGDESKAVEVDIHDDFSVDLEAGAELASVLNAEKQRIISKRTAGEEMQRRGVLSANWHPEREQEQLADEGADPNGGGEDDDAIDPRTGRPIGGGDEGVTPADMASLFDPSVMGAPL</sequence>
<dbReference type="OrthoDB" id="6668483at2"/>
<name>A0A2U8WNS9_9HYPH</name>